<evidence type="ECO:0008006" key="3">
    <source>
        <dbReference type="Google" id="ProtNLM"/>
    </source>
</evidence>
<proteinExistence type="predicted"/>
<dbReference type="EMBL" id="AZHW01001564">
    <property type="protein sequence ID" value="ETW92264.1"/>
    <property type="molecule type" value="Genomic_DNA"/>
</dbReference>
<evidence type="ECO:0000313" key="2">
    <source>
        <dbReference type="Proteomes" id="UP000019141"/>
    </source>
</evidence>
<dbReference type="HOGENOM" id="CLU_2768142_0_0_7"/>
<accession>W4L2Y8</accession>
<protein>
    <recommendedName>
        <fullName evidence="3">5'-Nucleotidase C-terminal domain-containing protein</fullName>
    </recommendedName>
</protein>
<reference evidence="1 2" key="1">
    <citation type="journal article" date="2014" name="Nature">
        <title>An environmental bacterial taxon with a large and distinct metabolic repertoire.</title>
        <authorList>
            <person name="Wilson M.C."/>
            <person name="Mori T."/>
            <person name="Ruckert C."/>
            <person name="Uria A.R."/>
            <person name="Helf M.J."/>
            <person name="Takada K."/>
            <person name="Gernert C."/>
            <person name="Steffens U.A."/>
            <person name="Heycke N."/>
            <person name="Schmitt S."/>
            <person name="Rinke C."/>
            <person name="Helfrich E.J."/>
            <person name="Brachmann A.O."/>
            <person name="Gurgui C."/>
            <person name="Wakimoto T."/>
            <person name="Kracht M."/>
            <person name="Crusemann M."/>
            <person name="Hentschel U."/>
            <person name="Abe I."/>
            <person name="Matsunaga S."/>
            <person name="Kalinowski J."/>
            <person name="Takeyama H."/>
            <person name="Piel J."/>
        </authorList>
    </citation>
    <scope>NUCLEOTIDE SEQUENCE [LARGE SCALE GENOMIC DNA]</scope>
    <source>
        <strain evidence="2">TSY1</strain>
    </source>
</reference>
<dbReference type="InterPro" id="IPR029052">
    <property type="entry name" value="Metallo-depent_PP-like"/>
</dbReference>
<gene>
    <name evidence="1" type="ORF">ETSY1_44420</name>
</gene>
<sequence>MQLQANDMGSHEFDGGLNDFARLVNAANYPFIAVNLDFSAVILEEGTPQPSKWVQMPKTAPCMRVWHVR</sequence>
<organism evidence="1 2">
    <name type="scientific">Entotheonella factor</name>
    <dbReference type="NCBI Taxonomy" id="1429438"/>
    <lineage>
        <taxon>Bacteria</taxon>
        <taxon>Pseudomonadati</taxon>
        <taxon>Nitrospinota/Tectimicrobiota group</taxon>
        <taxon>Candidatus Tectimicrobiota</taxon>
        <taxon>Candidatus Entotheonellia</taxon>
        <taxon>Candidatus Entotheonellales</taxon>
        <taxon>Candidatus Entotheonellaceae</taxon>
        <taxon>Candidatus Entotheonella</taxon>
    </lineage>
</organism>
<name>W4L2Y8_ENTF1</name>
<dbReference type="AlphaFoldDB" id="W4L2Y8"/>
<dbReference type="SUPFAM" id="SSF56300">
    <property type="entry name" value="Metallo-dependent phosphatases"/>
    <property type="match status" value="1"/>
</dbReference>
<evidence type="ECO:0000313" key="1">
    <source>
        <dbReference type="EMBL" id="ETW92264.1"/>
    </source>
</evidence>
<dbReference type="Proteomes" id="UP000019141">
    <property type="component" value="Unassembled WGS sequence"/>
</dbReference>
<dbReference type="Gene3D" id="3.60.21.10">
    <property type="match status" value="1"/>
</dbReference>
<comment type="caution">
    <text evidence="1">The sequence shown here is derived from an EMBL/GenBank/DDBJ whole genome shotgun (WGS) entry which is preliminary data.</text>
</comment>
<keyword evidence="2" id="KW-1185">Reference proteome</keyword>